<keyword evidence="5 6" id="KW-0408">Iron</keyword>
<evidence type="ECO:0000256" key="2">
    <source>
        <dbReference type="ARBA" id="ARBA00022617"/>
    </source>
</evidence>
<keyword evidence="1" id="KW-0813">Transport</keyword>
<dbReference type="OrthoDB" id="5523448at2"/>
<evidence type="ECO:0000256" key="3">
    <source>
        <dbReference type="ARBA" id="ARBA00022723"/>
    </source>
</evidence>
<dbReference type="Gene3D" id="1.10.760.10">
    <property type="entry name" value="Cytochrome c-like domain"/>
    <property type="match status" value="1"/>
</dbReference>
<evidence type="ECO:0000256" key="4">
    <source>
        <dbReference type="ARBA" id="ARBA00022982"/>
    </source>
</evidence>
<name>A0A2S4AMG0_STUST</name>
<evidence type="ECO:0000256" key="1">
    <source>
        <dbReference type="ARBA" id="ARBA00022448"/>
    </source>
</evidence>
<dbReference type="PANTHER" id="PTHR35008">
    <property type="entry name" value="BLL4482 PROTEIN-RELATED"/>
    <property type="match status" value="1"/>
</dbReference>
<dbReference type="InterPro" id="IPR008168">
    <property type="entry name" value="Cyt_C_IC"/>
</dbReference>
<evidence type="ECO:0000256" key="6">
    <source>
        <dbReference type="PROSITE-ProRule" id="PRU00433"/>
    </source>
</evidence>
<accession>A0A2S4AMG0</accession>
<evidence type="ECO:0000256" key="7">
    <source>
        <dbReference type="SAM" id="SignalP"/>
    </source>
</evidence>
<dbReference type="Proteomes" id="UP000237068">
    <property type="component" value="Unassembled WGS sequence"/>
</dbReference>
<dbReference type="GO" id="GO:0009055">
    <property type="term" value="F:electron transfer activity"/>
    <property type="evidence" value="ECO:0007669"/>
    <property type="project" value="InterPro"/>
</dbReference>
<protein>
    <submittedName>
        <fullName evidence="9">Cytochrome C oxidase Cbb3</fullName>
    </submittedName>
</protein>
<dbReference type="InterPro" id="IPR009056">
    <property type="entry name" value="Cyt_c-like_dom"/>
</dbReference>
<dbReference type="EMBL" id="PPXG01000005">
    <property type="protein sequence ID" value="POH82544.1"/>
    <property type="molecule type" value="Genomic_DNA"/>
</dbReference>
<sequence>MSIFNPGLVAAISLLAATVATAPASAANPPPFSKGETFEETTGEDLFNGICQGCHMEGGQGAMGAGAYPALKGNPRVASAAYPIYMVVNGQGGMPSFKDYLSDQQIAEVVNYVRTHFDNNFPDAVSVEDVRKISLR</sequence>
<dbReference type="PRINTS" id="PR00605">
    <property type="entry name" value="CYTCHROMECIC"/>
</dbReference>
<feature type="chain" id="PRO_5015571383" evidence="7">
    <location>
        <begin position="27"/>
        <end position="136"/>
    </location>
</feature>
<keyword evidence="4" id="KW-0249">Electron transport</keyword>
<dbReference type="SUPFAM" id="SSF46626">
    <property type="entry name" value="Cytochrome c"/>
    <property type="match status" value="1"/>
</dbReference>
<comment type="caution">
    <text evidence="9">The sequence shown here is derived from an EMBL/GenBank/DDBJ whole genome shotgun (WGS) entry which is preliminary data.</text>
</comment>
<dbReference type="PROSITE" id="PS51007">
    <property type="entry name" value="CYTC"/>
    <property type="match status" value="1"/>
</dbReference>
<keyword evidence="7" id="KW-0732">Signal</keyword>
<proteinExistence type="predicted"/>
<dbReference type="GO" id="GO:0005506">
    <property type="term" value="F:iron ion binding"/>
    <property type="evidence" value="ECO:0007669"/>
    <property type="project" value="InterPro"/>
</dbReference>
<dbReference type="PANTHER" id="PTHR35008:SF9">
    <property type="entry name" value="CYTOCHROME C DOMAIN-CONTAINING PROTEIN"/>
    <property type="match status" value="1"/>
</dbReference>
<dbReference type="InterPro" id="IPR036909">
    <property type="entry name" value="Cyt_c-like_dom_sf"/>
</dbReference>
<evidence type="ECO:0000256" key="5">
    <source>
        <dbReference type="ARBA" id="ARBA00023004"/>
    </source>
</evidence>
<keyword evidence="3 6" id="KW-0479">Metal-binding</keyword>
<evidence type="ECO:0000313" key="10">
    <source>
        <dbReference type="Proteomes" id="UP000237068"/>
    </source>
</evidence>
<feature type="signal peptide" evidence="7">
    <location>
        <begin position="1"/>
        <end position="26"/>
    </location>
</feature>
<keyword evidence="2 6" id="KW-0349">Heme</keyword>
<dbReference type="Pfam" id="PF13442">
    <property type="entry name" value="Cytochrome_CBB3"/>
    <property type="match status" value="1"/>
</dbReference>
<dbReference type="InterPro" id="IPR051459">
    <property type="entry name" value="Cytochrome_c-type_DH"/>
</dbReference>
<dbReference type="GO" id="GO:0020037">
    <property type="term" value="F:heme binding"/>
    <property type="evidence" value="ECO:0007669"/>
    <property type="project" value="InterPro"/>
</dbReference>
<organism evidence="9 10">
    <name type="scientific">Stutzerimonas stutzeri</name>
    <name type="common">Pseudomonas stutzeri</name>
    <dbReference type="NCBI Taxonomy" id="316"/>
    <lineage>
        <taxon>Bacteria</taxon>
        <taxon>Pseudomonadati</taxon>
        <taxon>Pseudomonadota</taxon>
        <taxon>Gammaproteobacteria</taxon>
        <taxon>Pseudomonadales</taxon>
        <taxon>Pseudomonadaceae</taxon>
        <taxon>Stutzerimonas</taxon>
    </lineage>
</organism>
<evidence type="ECO:0000259" key="8">
    <source>
        <dbReference type="PROSITE" id="PS51007"/>
    </source>
</evidence>
<dbReference type="AlphaFoldDB" id="A0A2S4AMG0"/>
<dbReference type="RefSeq" id="WP_103456833.1">
    <property type="nucleotide sequence ID" value="NZ_JAMOHQ010000002.1"/>
</dbReference>
<gene>
    <name evidence="9" type="ORF">CXK91_14575</name>
</gene>
<reference evidence="9 10" key="1">
    <citation type="submission" date="2018-01" db="EMBL/GenBank/DDBJ databases">
        <title>Denitrification phenotypes of diverse strains of Pseudomonas stutzeri.</title>
        <authorList>
            <person name="Milligan D.A."/>
            <person name="Bergaust L."/>
            <person name="Bakken L.R."/>
            <person name="Frostegard A."/>
        </authorList>
    </citation>
    <scope>NUCLEOTIDE SEQUENCE [LARGE SCALE GENOMIC DNA]</scope>
    <source>
        <strain evidence="9 10">24a13</strain>
    </source>
</reference>
<feature type="domain" description="Cytochrome c" evidence="8">
    <location>
        <begin position="38"/>
        <end position="117"/>
    </location>
</feature>
<evidence type="ECO:0000313" key="9">
    <source>
        <dbReference type="EMBL" id="POH82544.1"/>
    </source>
</evidence>